<dbReference type="Gene3D" id="3.40.309.10">
    <property type="entry name" value="Aldehyde Dehydrogenase, Chain A, domain 2"/>
    <property type="match status" value="1"/>
</dbReference>
<dbReference type="InterPro" id="IPR044151">
    <property type="entry name" value="ALDH_KGSADH"/>
</dbReference>
<dbReference type="Gene3D" id="3.40.605.10">
    <property type="entry name" value="Aldehyde Dehydrogenase, Chain A, domain 1"/>
    <property type="match status" value="1"/>
</dbReference>
<dbReference type="InterPro" id="IPR016161">
    <property type="entry name" value="Ald_DH/histidinol_DH"/>
</dbReference>
<accession>A0A0B8T7L1</accession>
<feature type="domain" description="Aldehyde dehydrogenase" evidence="2">
    <location>
        <begin position="5"/>
        <end position="436"/>
    </location>
</feature>
<reference evidence="4" key="1">
    <citation type="submission" date="2014-04" db="EMBL/GenBank/DDBJ databases">
        <title>Whole-Genome optical mapping and complete genome sequence of Sphingobacterium deserti sp. nov., a new spaces isolated from desert in the west of China.</title>
        <authorList>
            <person name="Teng C."/>
            <person name="Zhou Z."/>
            <person name="Li X."/>
            <person name="Chen M."/>
            <person name="Lin M."/>
            <person name="Wang L."/>
            <person name="Su S."/>
            <person name="Zhang C."/>
            <person name="Zhang W."/>
        </authorList>
    </citation>
    <scope>NUCLEOTIDE SEQUENCE [LARGE SCALE GENOMIC DNA]</scope>
    <source>
        <strain evidence="4">ACCC05744</strain>
    </source>
</reference>
<dbReference type="Proteomes" id="UP000031802">
    <property type="component" value="Unassembled WGS sequence"/>
</dbReference>
<name>A0A0B8T7L1_9SPHI</name>
<dbReference type="EMBL" id="JJMU01000043">
    <property type="protein sequence ID" value="KGE13720.1"/>
    <property type="molecule type" value="Genomic_DNA"/>
</dbReference>
<evidence type="ECO:0000256" key="1">
    <source>
        <dbReference type="ARBA" id="ARBA00023002"/>
    </source>
</evidence>
<evidence type="ECO:0000259" key="2">
    <source>
        <dbReference type="Pfam" id="PF00171"/>
    </source>
</evidence>
<evidence type="ECO:0000313" key="3">
    <source>
        <dbReference type="EMBL" id="KGE13720.1"/>
    </source>
</evidence>
<dbReference type="InterPro" id="IPR015590">
    <property type="entry name" value="Aldehyde_DH_dom"/>
</dbReference>
<dbReference type="PANTHER" id="PTHR43353:SF3">
    <property type="entry name" value="ALDEHYDE DEHYDROGENASE-RELATED"/>
    <property type="match status" value="1"/>
</dbReference>
<sequence length="487" mass="51896">MRIEMSNEQIQAIVQDSLVGYQYLQSISLAERAALMHAIADEIEALDDELIQTAYAESALPLPRLQGEKGRTINQWRSYANAVKTGIYAEARIDKSDGAAKADIRKYNKGIGPVAVFGASNFPFAFSTAGGDTASAIGAGCPVIVKEHPGHPKTSQLMADAISRALAKFGAPASVFGYVHGEGNAVGEALVLHPAVKAVAFTGSFRGGKALFDLGAKREEPIPVFSEMGSVNPVFVLPAYLEQNVDTFATQYIASLTLGVGQFCTNPGLLIAVKGPVLDQLKTLLQKEVQQVSEATMLHPGIASAYQSGKDKLANQSAVSLLGEGIEGDSKSAVAAVFCTEGAAFLKNHALAEEVFGPAGLLIECADASELKDVMEDLAGQLTITFAATAADVQQHPALFKIAQEKCGRLLFNGMPTGVEVVYAMQHGGPYPSTTDSRFTSVGPDAVKRFLRPLSFQNWPNEFLPAELQDENPLQIERIIDNKRVLA</sequence>
<dbReference type="STRING" id="1229276.DI53_2513"/>
<comment type="caution">
    <text evidence="3">The sequence shown here is derived from an EMBL/GenBank/DDBJ whole genome shotgun (WGS) entry which is preliminary data.</text>
</comment>
<dbReference type="GO" id="GO:0016620">
    <property type="term" value="F:oxidoreductase activity, acting on the aldehyde or oxo group of donors, NAD or NADP as acceptor"/>
    <property type="evidence" value="ECO:0007669"/>
    <property type="project" value="InterPro"/>
</dbReference>
<reference evidence="3 4" key="2">
    <citation type="journal article" date="2015" name="PLoS ONE">
        <title>Whole-Genome Optical Mapping and Finished Genome Sequence of Sphingobacterium deserti sp. nov., a New Species Isolated from the Western Desert of China.</title>
        <authorList>
            <person name="Teng C."/>
            <person name="Zhou Z."/>
            <person name="Molnar I."/>
            <person name="Li X."/>
            <person name="Tang R."/>
            <person name="Chen M."/>
            <person name="Wang L."/>
            <person name="Su S."/>
            <person name="Zhang W."/>
            <person name="Lin M."/>
        </authorList>
    </citation>
    <scope>NUCLEOTIDE SEQUENCE [LARGE SCALE GENOMIC DNA]</scope>
    <source>
        <strain evidence="4">ACCC05744</strain>
    </source>
</reference>
<dbReference type="InterPro" id="IPR050740">
    <property type="entry name" value="Aldehyde_DH_Superfamily"/>
</dbReference>
<protein>
    <submittedName>
        <fullName evidence="3">Aldehyde dehydrogenase</fullName>
    </submittedName>
</protein>
<dbReference type="Pfam" id="PF00171">
    <property type="entry name" value="Aldedh"/>
    <property type="match status" value="1"/>
</dbReference>
<organism evidence="3 4">
    <name type="scientific">Sphingobacterium deserti</name>
    <dbReference type="NCBI Taxonomy" id="1229276"/>
    <lineage>
        <taxon>Bacteria</taxon>
        <taxon>Pseudomonadati</taxon>
        <taxon>Bacteroidota</taxon>
        <taxon>Sphingobacteriia</taxon>
        <taxon>Sphingobacteriales</taxon>
        <taxon>Sphingobacteriaceae</taxon>
        <taxon>Sphingobacterium</taxon>
    </lineage>
</organism>
<dbReference type="SUPFAM" id="SSF53720">
    <property type="entry name" value="ALDH-like"/>
    <property type="match status" value="1"/>
</dbReference>
<gene>
    <name evidence="3" type="ORF">DI53_2513</name>
</gene>
<dbReference type="InterPro" id="IPR016163">
    <property type="entry name" value="Ald_DH_C"/>
</dbReference>
<dbReference type="PANTHER" id="PTHR43353">
    <property type="entry name" value="SUCCINATE-SEMIALDEHYDE DEHYDROGENASE, MITOCHONDRIAL"/>
    <property type="match status" value="1"/>
</dbReference>
<evidence type="ECO:0000313" key="4">
    <source>
        <dbReference type="Proteomes" id="UP000031802"/>
    </source>
</evidence>
<keyword evidence="4" id="KW-1185">Reference proteome</keyword>
<dbReference type="eggNOG" id="COG1012">
    <property type="taxonomic scope" value="Bacteria"/>
</dbReference>
<keyword evidence="1" id="KW-0560">Oxidoreductase</keyword>
<dbReference type="RefSeq" id="WP_037499804.1">
    <property type="nucleotide sequence ID" value="NZ_JJMU01000043.1"/>
</dbReference>
<dbReference type="PATRIC" id="fig|1229276.3.peg.2584"/>
<dbReference type="InterPro" id="IPR016162">
    <property type="entry name" value="Ald_DH_N"/>
</dbReference>
<dbReference type="CDD" id="cd07129">
    <property type="entry name" value="ALDH_KGSADH"/>
    <property type="match status" value="1"/>
</dbReference>
<proteinExistence type="predicted"/>
<dbReference type="AlphaFoldDB" id="A0A0B8T7L1"/>